<evidence type="ECO:0000256" key="4">
    <source>
        <dbReference type="ARBA" id="ARBA00022840"/>
    </source>
</evidence>
<proteinExistence type="predicted"/>
<dbReference type="GO" id="GO:0016787">
    <property type="term" value="F:hydrolase activity"/>
    <property type="evidence" value="ECO:0007669"/>
    <property type="project" value="UniProtKB-KW"/>
</dbReference>
<feature type="domain" description="Helicase ATP-binding" evidence="5">
    <location>
        <begin position="294"/>
        <end position="438"/>
    </location>
</feature>
<dbReference type="Pfam" id="PF00271">
    <property type="entry name" value="Helicase_C"/>
    <property type="match status" value="1"/>
</dbReference>
<keyword evidence="4" id="KW-0067">ATP-binding</keyword>
<dbReference type="SUPFAM" id="SSF52540">
    <property type="entry name" value="P-loop containing nucleoside triphosphate hydrolases"/>
    <property type="match status" value="1"/>
</dbReference>
<dbReference type="PROSITE" id="PS51194">
    <property type="entry name" value="HELICASE_CTER"/>
    <property type="match status" value="1"/>
</dbReference>
<accession>A0A371QY97</accession>
<dbReference type="GO" id="GO:0004386">
    <property type="term" value="F:helicase activity"/>
    <property type="evidence" value="ECO:0007669"/>
    <property type="project" value="UniProtKB-KW"/>
</dbReference>
<dbReference type="Proteomes" id="UP000257123">
    <property type="component" value="Unassembled WGS sequence"/>
</dbReference>
<evidence type="ECO:0000313" key="8">
    <source>
        <dbReference type="EMBL" id="RFB00214.1"/>
    </source>
</evidence>
<evidence type="ECO:0000259" key="6">
    <source>
        <dbReference type="PROSITE" id="PS51194"/>
    </source>
</evidence>
<feature type="domain" description="Helicase C-terminal" evidence="6">
    <location>
        <begin position="493"/>
        <end position="653"/>
    </location>
</feature>
<dbReference type="RefSeq" id="WP_116421235.1">
    <property type="nucleotide sequence ID" value="NZ_NMUE01000020.1"/>
</dbReference>
<keyword evidence="1" id="KW-0547">Nucleotide-binding</keyword>
<organism evidence="7 10">
    <name type="scientific">Pyrobaculum aerophilum</name>
    <dbReference type="NCBI Taxonomy" id="13773"/>
    <lineage>
        <taxon>Archaea</taxon>
        <taxon>Thermoproteota</taxon>
        <taxon>Thermoprotei</taxon>
        <taxon>Thermoproteales</taxon>
        <taxon>Thermoproteaceae</taxon>
        <taxon>Pyrobaculum</taxon>
    </lineage>
</organism>
<dbReference type="PANTHER" id="PTHR11274:SF12">
    <property type="entry name" value="HELICASE, POSSIBLE DNA REPAIR RAD25"/>
    <property type="match status" value="1"/>
</dbReference>
<keyword evidence="3" id="KW-0347">Helicase</keyword>
<evidence type="ECO:0000256" key="3">
    <source>
        <dbReference type="ARBA" id="ARBA00022806"/>
    </source>
</evidence>
<comment type="caution">
    <text evidence="7">The sequence shown here is derived from an EMBL/GenBank/DDBJ whole genome shotgun (WGS) entry which is preliminary data.</text>
</comment>
<reference evidence="9 10" key="1">
    <citation type="submission" date="2017-07" db="EMBL/GenBank/DDBJ databases">
        <title>Draft genome sequence of aerobic hyperthermophilic archaea, Pyrobaculum aerophilum YKB31 and YKB32.</title>
        <authorList>
            <person name="Mochizuki T."/>
            <person name="Berliner A.J."/>
            <person name="Yoshida-Takashima Y."/>
            <person name="Takaki Y."/>
            <person name="Nunoura T."/>
            <person name="Takai K."/>
        </authorList>
    </citation>
    <scope>NUCLEOTIDE SEQUENCE [LARGE SCALE GENOMIC DNA]</scope>
    <source>
        <strain evidence="7 10">YKB31</strain>
        <strain evidence="8 9">YKB32</strain>
    </source>
</reference>
<dbReference type="InterPro" id="IPR014001">
    <property type="entry name" value="Helicase_ATP-bd"/>
</dbReference>
<dbReference type="InterPro" id="IPR001650">
    <property type="entry name" value="Helicase_C-like"/>
</dbReference>
<evidence type="ECO:0000313" key="9">
    <source>
        <dbReference type="Proteomes" id="UP000256877"/>
    </source>
</evidence>
<dbReference type="SMART" id="SM00490">
    <property type="entry name" value="HELICc"/>
    <property type="match status" value="1"/>
</dbReference>
<gene>
    <name evidence="7" type="ORF">CGL51_07210</name>
    <name evidence="8" type="ORF">CGL52_01080</name>
</gene>
<dbReference type="Gene3D" id="3.40.50.300">
    <property type="entry name" value="P-loop containing nucleotide triphosphate hydrolases"/>
    <property type="match status" value="2"/>
</dbReference>
<keyword evidence="2" id="KW-0378">Hydrolase</keyword>
<dbReference type="InterPro" id="IPR050615">
    <property type="entry name" value="ATP-dep_DNA_Helicase"/>
</dbReference>
<evidence type="ECO:0000256" key="1">
    <source>
        <dbReference type="ARBA" id="ARBA00022741"/>
    </source>
</evidence>
<dbReference type="Pfam" id="PF04851">
    <property type="entry name" value="ResIII"/>
    <property type="match status" value="1"/>
</dbReference>
<dbReference type="PANTHER" id="PTHR11274">
    <property type="entry name" value="RAD25/XP-B DNA REPAIR HELICASE"/>
    <property type="match status" value="1"/>
</dbReference>
<dbReference type="GO" id="GO:0003677">
    <property type="term" value="F:DNA binding"/>
    <property type="evidence" value="ECO:0007669"/>
    <property type="project" value="InterPro"/>
</dbReference>
<dbReference type="GO" id="GO:0005524">
    <property type="term" value="F:ATP binding"/>
    <property type="evidence" value="ECO:0007669"/>
    <property type="project" value="UniProtKB-KW"/>
</dbReference>
<dbReference type="Proteomes" id="UP000256877">
    <property type="component" value="Unassembled WGS sequence"/>
</dbReference>
<protein>
    <submittedName>
        <fullName evidence="7">Heavy metal transporter</fullName>
    </submittedName>
</protein>
<evidence type="ECO:0000256" key="2">
    <source>
        <dbReference type="ARBA" id="ARBA00022801"/>
    </source>
</evidence>
<dbReference type="InterPro" id="IPR006935">
    <property type="entry name" value="Helicase/UvrB_N"/>
</dbReference>
<dbReference type="EMBL" id="NMUF01000002">
    <property type="protein sequence ID" value="RFB00214.1"/>
    <property type="molecule type" value="Genomic_DNA"/>
</dbReference>
<sequence length="662" mass="74309">MGLNMKLLLNVPRFVVAVNGIEIVREWPWERILKVKEELKRLGFRWDGASWRGKTRDVAVIARLRQLLELNNEEYLSILSSVGNSHGGGSIVVIGALPAELEQHVLASEGNAHVISLTGFLRRFIAEDKSISKASTFEEFVELGINRLRELLRGVEIWGELEKALNEAREFILASEKMKTLFEKRRSWRKAVIGLNYAKLNFLASGLLKRIGEFKLKYNVVNKDGELIERNIKLVHLVQEPGGYKLVFPVFIRERVVKTLEELGYVIQYESAEYPRVSYKKGFSLLPFQVEAVENWTSHGMRGTVIIPTGGGKTFVGLEAMYRAGTSAIVLVVTKELAAQWAERIRKYLGVSPGVLGGGYKEVRDVTVAIYNSAVKYIDELRGRFGLVIFDEAHHVPAETFKEVALSLESPFRLALSATPEREDQNEHLIYEAVGPPVYRASYRSMIEAGLVVPVEHYRIYVRMTREEEALYASLPQNNAIVLRNAAARASKKIPIAVRVVVQEVALGSKVLVFTQFIDQAEELYKRLRESGIAAELITSEEGNREAAFRRFSNGLSKVVVTTTVLDEGVDVPDAEVAVIVSGTGSRRQMIQRVGRVVRATAGKRAARVYEIITRNTIEEALSEARHFDDVVEEAICKRLSEADLDSYLGKLAPLSPWLKKN</sequence>
<dbReference type="InterPro" id="IPR027417">
    <property type="entry name" value="P-loop_NTPase"/>
</dbReference>
<dbReference type="PROSITE" id="PS51192">
    <property type="entry name" value="HELICASE_ATP_BIND_1"/>
    <property type="match status" value="1"/>
</dbReference>
<dbReference type="EMBL" id="NMUE01000020">
    <property type="protein sequence ID" value="RFA95671.1"/>
    <property type="molecule type" value="Genomic_DNA"/>
</dbReference>
<dbReference type="SMART" id="SM00487">
    <property type="entry name" value="DEXDc"/>
    <property type="match status" value="1"/>
</dbReference>
<dbReference type="GO" id="GO:0140097">
    <property type="term" value="F:catalytic activity, acting on DNA"/>
    <property type="evidence" value="ECO:0007669"/>
    <property type="project" value="UniProtKB-ARBA"/>
</dbReference>
<evidence type="ECO:0000259" key="5">
    <source>
        <dbReference type="PROSITE" id="PS51192"/>
    </source>
</evidence>
<dbReference type="OrthoDB" id="11644at2157"/>
<dbReference type="AlphaFoldDB" id="A0A371QY97"/>
<evidence type="ECO:0000313" key="10">
    <source>
        <dbReference type="Proteomes" id="UP000257123"/>
    </source>
</evidence>
<name>A0A371QY97_9CREN</name>
<dbReference type="CDD" id="cd17926">
    <property type="entry name" value="DEXHc_RE"/>
    <property type="match status" value="1"/>
</dbReference>
<evidence type="ECO:0000313" key="7">
    <source>
        <dbReference type="EMBL" id="RFA95671.1"/>
    </source>
</evidence>